<feature type="transmembrane region" description="Helical" evidence="1">
    <location>
        <begin position="114"/>
        <end position="132"/>
    </location>
</feature>
<reference evidence="3" key="1">
    <citation type="submission" date="2016-10" db="EMBL/GenBank/DDBJ databases">
        <authorList>
            <person name="Varghese N."/>
            <person name="Submissions S."/>
        </authorList>
    </citation>
    <scope>NUCLEOTIDE SEQUENCE [LARGE SCALE GENOMIC DNA]</scope>
    <source>
        <strain evidence="3">DSM 23925</strain>
    </source>
</reference>
<organism evidence="2 3">
    <name type="scientific">Bizionia echini</name>
    <dbReference type="NCBI Taxonomy" id="649333"/>
    <lineage>
        <taxon>Bacteria</taxon>
        <taxon>Pseudomonadati</taxon>
        <taxon>Bacteroidota</taxon>
        <taxon>Flavobacteriia</taxon>
        <taxon>Flavobacteriales</taxon>
        <taxon>Flavobacteriaceae</taxon>
        <taxon>Bizionia</taxon>
    </lineage>
</organism>
<protein>
    <submittedName>
        <fullName evidence="2">Uncharacterized protein</fullName>
    </submittedName>
</protein>
<dbReference type="EMBL" id="FOVN01000002">
    <property type="protein sequence ID" value="SFN61144.1"/>
    <property type="molecule type" value="Genomic_DNA"/>
</dbReference>
<keyword evidence="1" id="KW-0812">Transmembrane</keyword>
<evidence type="ECO:0000313" key="3">
    <source>
        <dbReference type="Proteomes" id="UP000198705"/>
    </source>
</evidence>
<dbReference type="AlphaFoldDB" id="A0A1I5AFB0"/>
<keyword evidence="3" id="KW-1185">Reference proteome</keyword>
<accession>A0A1I5AFB0</accession>
<dbReference type="RefSeq" id="WP_092206807.1">
    <property type="nucleotide sequence ID" value="NZ_FOVN01000002.1"/>
</dbReference>
<dbReference type="STRING" id="649333.SAMN04487989_1028"/>
<dbReference type="Proteomes" id="UP000198705">
    <property type="component" value="Unassembled WGS sequence"/>
</dbReference>
<keyword evidence="1" id="KW-0472">Membrane</keyword>
<gene>
    <name evidence="2" type="ORF">SAMN04487989_1028</name>
</gene>
<name>A0A1I5AFB0_9FLAO</name>
<keyword evidence="1" id="KW-1133">Transmembrane helix</keyword>
<proteinExistence type="predicted"/>
<dbReference type="OrthoDB" id="1340494at2"/>
<sequence length="233" mass="27402">MHKELIINAFEKARNELINQGHQNPSAVKIAEELSYYIQEIEGFSLGERTYRDYYNSAVKEETKDIEIRQIKVVNGLCQYLGFDNYVDFKNDEFPKVKSSHSTNSKSFFQQNKIVIILLLAVTTTFIIYNSVTQQKWMIWETDHYVEVDFNAKLLKEGILKLYDQDRIDNFRKTTPDCAYPYFKEDGKENLWYGKNQDGKLEFFTSIGLHPGTGKTLKKITPYMIKKYICETY</sequence>
<evidence type="ECO:0000313" key="2">
    <source>
        <dbReference type="EMBL" id="SFN61144.1"/>
    </source>
</evidence>
<evidence type="ECO:0000256" key="1">
    <source>
        <dbReference type="SAM" id="Phobius"/>
    </source>
</evidence>